<dbReference type="InParanoid" id="A0A1Y2GGV2"/>
<feature type="chain" id="PRO_5012530926" evidence="1">
    <location>
        <begin position="20"/>
        <end position="135"/>
    </location>
</feature>
<protein>
    <submittedName>
        <fullName evidence="2">Uncharacterized protein</fullName>
    </submittedName>
</protein>
<accession>A0A1Y2GGV2</accession>
<reference evidence="2 3" key="1">
    <citation type="submission" date="2016-07" db="EMBL/GenBank/DDBJ databases">
        <title>Pervasive Adenine N6-methylation of Active Genes in Fungi.</title>
        <authorList>
            <consortium name="DOE Joint Genome Institute"/>
            <person name="Mondo S.J."/>
            <person name="Dannebaum R.O."/>
            <person name="Kuo R.C."/>
            <person name="Labutti K."/>
            <person name="Haridas S."/>
            <person name="Kuo A."/>
            <person name="Salamov A."/>
            <person name="Ahrendt S.R."/>
            <person name="Lipzen A."/>
            <person name="Sullivan W."/>
            <person name="Andreopoulos W.B."/>
            <person name="Clum A."/>
            <person name="Lindquist E."/>
            <person name="Daum C."/>
            <person name="Ramamoorthy G.K."/>
            <person name="Gryganskyi A."/>
            <person name="Culley D."/>
            <person name="Magnuson J.K."/>
            <person name="James T.Y."/>
            <person name="O'Malley M.A."/>
            <person name="Stajich J.E."/>
            <person name="Spatafora J.W."/>
            <person name="Visel A."/>
            <person name="Grigoriev I.V."/>
        </authorList>
    </citation>
    <scope>NUCLEOTIDE SEQUENCE [LARGE SCALE GENOMIC DNA]</scope>
    <source>
        <strain evidence="2 3">NRRL 3116</strain>
    </source>
</reference>
<evidence type="ECO:0000313" key="3">
    <source>
        <dbReference type="Proteomes" id="UP000193648"/>
    </source>
</evidence>
<keyword evidence="3" id="KW-1185">Reference proteome</keyword>
<evidence type="ECO:0000313" key="2">
    <source>
        <dbReference type="EMBL" id="ORZ10383.1"/>
    </source>
</evidence>
<name>A0A1Y2GGV2_9FUNG</name>
<dbReference type="GeneID" id="33568540"/>
<keyword evidence="1" id="KW-0732">Signal</keyword>
<gene>
    <name evidence="2" type="ORF">BCR41DRAFT_372561</name>
</gene>
<evidence type="ECO:0000256" key="1">
    <source>
        <dbReference type="SAM" id="SignalP"/>
    </source>
</evidence>
<feature type="signal peptide" evidence="1">
    <location>
        <begin position="1"/>
        <end position="19"/>
    </location>
</feature>
<sequence length="135" mass="15229">MSAVRLLTLHAYISNFLSAAELMSNSAHDLMLQILKYDSVCVQTFCSLSQPGHNKRQTLNWFYTIELWTFLRATNLKICTCNAASLQSNLVSLLCSVQMEDGYKSNKMHYLSQLINGRLGLDSPDRIFSGSNVKE</sequence>
<dbReference type="AlphaFoldDB" id="A0A1Y2GGV2"/>
<dbReference type="RefSeq" id="XP_021879290.1">
    <property type="nucleotide sequence ID" value="XM_022026697.1"/>
</dbReference>
<dbReference type="Proteomes" id="UP000193648">
    <property type="component" value="Unassembled WGS sequence"/>
</dbReference>
<dbReference type="EMBL" id="MCFF01000031">
    <property type="protein sequence ID" value="ORZ10383.1"/>
    <property type="molecule type" value="Genomic_DNA"/>
</dbReference>
<comment type="caution">
    <text evidence="2">The sequence shown here is derived from an EMBL/GenBank/DDBJ whole genome shotgun (WGS) entry which is preliminary data.</text>
</comment>
<organism evidence="2 3">
    <name type="scientific">Lobosporangium transversale</name>
    <dbReference type="NCBI Taxonomy" id="64571"/>
    <lineage>
        <taxon>Eukaryota</taxon>
        <taxon>Fungi</taxon>
        <taxon>Fungi incertae sedis</taxon>
        <taxon>Mucoromycota</taxon>
        <taxon>Mortierellomycotina</taxon>
        <taxon>Mortierellomycetes</taxon>
        <taxon>Mortierellales</taxon>
        <taxon>Mortierellaceae</taxon>
        <taxon>Lobosporangium</taxon>
    </lineage>
</organism>
<proteinExistence type="predicted"/>